<proteinExistence type="predicted"/>
<dbReference type="PANTHER" id="PTHR38834">
    <property type="entry name" value="PERIPLASMIC SUBSTRATE BINDING PROTEIN FAMILY 3"/>
    <property type="match status" value="1"/>
</dbReference>
<evidence type="ECO:0000259" key="1">
    <source>
        <dbReference type="Pfam" id="PF00497"/>
    </source>
</evidence>
<protein>
    <recommendedName>
        <fullName evidence="1">Solute-binding protein family 3/N-terminal domain-containing protein</fullName>
    </recommendedName>
</protein>
<feature type="domain" description="Solute-binding protein family 3/N-terminal" evidence="1">
    <location>
        <begin position="54"/>
        <end position="264"/>
    </location>
</feature>
<reference evidence="2 3" key="1">
    <citation type="submission" date="2019-12" db="EMBL/GenBank/DDBJ databases">
        <title>complete genome sequences of Pseudomonas otitidis str. WP8-S17-CRE-03 isolated from wastewater treatment plant effluent.</title>
        <authorList>
            <person name="Sekizuka T."/>
            <person name="Itokawa K."/>
            <person name="Yatsu K."/>
            <person name="Inamine Y."/>
            <person name="Kuroda M."/>
        </authorList>
    </citation>
    <scope>NUCLEOTIDE SEQUENCE [LARGE SCALE GENOMIC DNA]</scope>
    <source>
        <strain evidence="2 3">WP8-S17-CRE-03</strain>
    </source>
</reference>
<evidence type="ECO:0000313" key="3">
    <source>
        <dbReference type="Proteomes" id="UP000515591"/>
    </source>
</evidence>
<dbReference type="AlphaFoldDB" id="A0A6S5RS96"/>
<evidence type="ECO:0000313" key="2">
    <source>
        <dbReference type="EMBL" id="BBT17540.1"/>
    </source>
</evidence>
<accession>A0A6S5RS96</accession>
<dbReference type="Pfam" id="PF00497">
    <property type="entry name" value="SBP_bac_3"/>
    <property type="match status" value="1"/>
</dbReference>
<dbReference type="InterPro" id="IPR001638">
    <property type="entry name" value="Solute-binding_3/MltF_N"/>
</dbReference>
<name>A0A6S5RS96_9GAMM</name>
<gene>
    <name evidence="2" type="ORF">WP8S17C03_35890</name>
</gene>
<dbReference type="Gene3D" id="3.40.190.10">
    <property type="entry name" value="Periplasmic binding protein-like II"/>
    <property type="match status" value="2"/>
</dbReference>
<dbReference type="EMBL" id="AP022213">
    <property type="protein sequence ID" value="BBT17540.1"/>
    <property type="molecule type" value="Genomic_DNA"/>
</dbReference>
<dbReference type="SUPFAM" id="SSF53850">
    <property type="entry name" value="Periplasmic binding protein-like II"/>
    <property type="match status" value="1"/>
</dbReference>
<organism evidence="2 3">
    <name type="scientific">Metapseudomonas otitidis</name>
    <dbReference type="NCBI Taxonomy" id="319939"/>
    <lineage>
        <taxon>Bacteria</taxon>
        <taxon>Pseudomonadati</taxon>
        <taxon>Pseudomonadota</taxon>
        <taxon>Gammaproteobacteria</taxon>
        <taxon>Pseudomonadales</taxon>
        <taxon>Pseudomonadaceae</taxon>
        <taxon>Metapseudomonas</taxon>
    </lineage>
</organism>
<dbReference type="Proteomes" id="UP000515591">
    <property type="component" value="Chromosome"/>
</dbReference>
<dbReference type="PANTHER" id="PTHR38834:SF3">
    <property type="entry name" value="SOLUTE-BINDING PROTEIN FAMILY 3_N-TERMINAL DOMAIN-CONTAINING PROTEIN"/>
    <property type="match status" value="1"/>
</dbReference>
<sequence length="268" mass="29951">MTAVTLHPPGAFLYSLHHLGLDCHVPAKAIWIIALLCLAFGLQAQPRQVDLYLPDAPPLTLVKDAKGHGIVGDAALLALKRAGYRARIRVEPWARAQKTVMDGHDLLIIPLSRTPEREAHYTWVAPVMALDRVFFSLDEPVKSFEEARQRYRQIGVGLGTAQSDILHREGFADEQIRHLVLGDKPAQLLLMGRIDAWFTGVTEGLYIWPQVTDRKLHMSPPLATTDLYIACSRQCDPQLADAVAHAMQALRDEGRVQRIQKHYLPGVQ</sequence>